<dbReference type="EMBL" id="MN740927">
    <property type="protein sequence ID" value="QHU18314.1"/>
    <property type="molecule type" value="Genomic_DNA"/>
</dbReference>
<dbReference type="AlphaFoldDB" id="A0A6C0KPL4"/>
<evidence type="ECO:0000313" key="1">
    <source>
        <dbReference type="EMBL" id="QHU18314.1"/>
    </source>
</evidence>
<sequence>MPYTIAPLMTREQLQNLNHEIDLLKQKPIKDLMILQRIEAFVISLYHLVLNIAENTKEKQYIHKLQCEYDTFYIENLDDIIYGLSLRVPGCSVEKKNFKYDGNGKLYEVNDLTYIDYKNNLYIVVDWS</sequence>
<name>A0A6C0KPL4_9ZZZZ</name>
<reference evidence="1" key="1">
    <citation type="journal article" date="2020" name="Nature">
        <title>Giant virus diversity and host interactions through global metagenomics.</title>
        <authorList>
            <person name="Schulz F."/>
            <person name="Roux S."/>
            <person name="Paez-Espino D."/>
            <person name="Jungbluth S."/>
            <person name="Walsh D.A."/>
            <person name="Denef V.J."/>
            <person name="McMahon K.D."/>
            <person name="Konstantinidis K.T."/>
            <person name="Eloe-Fadrosh E.A."/>
            <person name="Kyrpides N.C."/>
            <person name="Woyke T."/>
        </authorList>
    </citation>
    <scope>NUCLEOTIDE SEQUENCE</scope>
    <source>
        <strain evidence="1">GVMAG-S-3300013006-138</strain>
    </source>
</reference>
<proteinExistence type="predicted"/>
<accession>A0A6C0KPL4</accession>
<organism evidence="1">
    <name type="scientific">viral metagenome</name>
    <dbReference type="NCBI Taxonomy" id="1070528"/>
    <lineage>
        <taxon>unclassified sequences</taxon>
        <taxon>metagenomes</taxon>
        <taxon>organismal metagenomes</taxon>
    </lineage>
</organism>
<protein>
    <submittedName>
        <fullName evidence="1">Uncharacterized protein</fullName>
    </submittedName>
</protein>